<dbReference type="AlphaFoldDB" id="A0A512BT04"/>
<dbReference type="EMBL" id="BJYU01000032">
    <property type="protein sequence ID" value="GEO14927.1"/>
    <property type="molecule type" value="Genomic_DNA"/>
</dbReference>
<dbReference type="PIRSF" id="PIRSF034110">
    <property type="entry name" value="DUF1203"/>
    <property type="match status" value="1"/>
</dbReference>
<reference evidence="1 2" key="1">
    <citation type="submission" date="2019-07" db="EMBL/GenBank/DDBJ databases">
        <title>Whole genome shotgun sequence of Microvirga aerophila NBRC 106136.</title>
        <authorList>
            <person name="Hosoyama A."/>
            <person name="Uohara A."/>
            <person name="Ohji S."/>
            <person name="Ichikawa N."/>
        </authorList>
    </citation>
    <scope>NUCLEOTIDE SEQUENCE [LARGE SCALE GENOMIC DNA]</scope>
    <source>
        <strain evidence="1 2">NBRC 106136</strain>
    </source>
</reference>
<keyword evidence="2" id="KW-1185">Reference proteome</keyword>
<organism evidence="1 2">
    <name type="scientific">Microvirga aerophila</name>
    <dbReference type="NCBI Taxonomy" id="670291"/>
    <lineage>
        <taxon>Bacteria</taxon>
        <taxon>Pseudomonadati</taxon>
        <taxon>Pseudomonadota</taxon>
        <taxon>Alphaproteobacteria</taxon>
        <taxon>Hyphomicrobiales</taxon>
        <taxon>Methylobacteriaceae</taxon>
        <taxon>Microvirga</taxon>
    </lineage>
</organism>
<dbReference type="OrthoDB" id="5953307at2"/>
<name>A0A512BT04_9HYPH</name>
<dbReference type="Pfam" id="PF06718">
    <property type="entry name" value="DUF1203"/>
    <property type="match status" value="1"/>
</dbReference>
<accession>A0A512BT04</accession>
<dbReference type="InterPro" id="IPR009593">
    <property type="entry name" value="DUF1203"/>
</dbReference>
<gene>
    <name evidence="1" type="ORF">MAE02_26230</name>
</gene>
<protein>
    <recommendedName>
        <fullName evidence="3">DUF1203 domain-containing protein</fullName>
    </recommendedName>
</protein>
<evidence type="ECO:0000313" key="2">
    <source>
        <dbReference type="Proteomes" id="UP000321085"/>
    </source>
</evidence>
<comment type="caution">
    <text evidence="1">The sequence shown here is derived from an EMBL/GenBank/DDBJ whole genome shotgun (WGS) entry which is preliminary data.</text>
</comment>
<dbReference type="RefSeq" id="WP_114188198.1">
    <property type="nucleotide sequence ID" value="NZ_BJYU01000032.1"/>
</dbReference>
<sequence>MPFSIRGLEARAFSDLFRLTDNELAALGARRVLADEADAFPCRVSLKRVSIGSELLLLNHAHQQTTTSPYRASGPIYVSRNADTGYYRGELPPILRDRLLSLRAYDADAIMVDAEVAEGEQVLDLVERFLANANVAHVDAHFARRGCFAARIERD</sequence>
<evidence type="ECO:0000313" key="1">
    <source>
        <dbReference type="EMBL" id="GEO14927.1"/>
    </source>
</evidence>
<proteinExistence type="predicted"/>
<evidence type="ECO:0008006" key="3">
    <source>
        <dbReference type="Google" id="ProtNLM"/>
    </source>
</evidence>
<dbReference type="Proteomes" id="UP000321085">
    <property type="component" value="Unassembled WGS sequence"/>
</dbReference>